<dbReference type="AlphaFoldDB" id="A0A1Y0HRJ9"/>
<dbReference type="PANTHER" id="PTHR28004">
    <property type="entry name" value="ZGC:162816-RELATED"/>
    <property type="match status" value="1"/>
</dbReference>
<dbReference type="Gene3D" id="3.20.20.10">
    <property type="entry name" value="Alanine racemase"/>
    <property type="match status" value="1"/>
</dbReference>
<proteinExistence type="predicted"/>
<accession>A0A1Y0HRJ9</accession>
<dbReference type="GO" id="GO:0008721">
    <property type="term" value="F:D-serine ammonia-lyase activity"/>
    <property type="evidence" value="ECO:0007669"/>
    <property type="project" value="TreeGrafter"/>
</dbReference>
<gene>
    <name evidence="3" type="ORF">CBR64_03935</name>
</gene>
<feature type="domain" description="Alanine racemase N-terminal" evidence="2">
    <location>
        <begin position="49"/>
        <end position="227"/>
    </location>
</feature>
<dbReference type="KEGG" id="cceu:CBR64_03935"/>
<dbReference type="InterPro" id="IPR001608">
    <property type="entry name" value="Ala_racemase_N"/>
</dbReference>
<reference evidence="3 4" key="1">
    <citation type="submission" date="2017-05" db="EMBL/GenBank/DDBJ databases">
        <authorList>
            <person name="Song R."/>
            <person name="Chenine A.L."/>
            <person name="Ruprecht R.M."/>
        </authorList>
    </citation>
    <scope>NUCLEOTIDE SEQUENCE [LARGE SCALE GENOMIC DNA]</scope>
    <source>
        <strain evidence="3 4">PSBB019</strain>
    </source>
</reference>
<dbReference type="InterPro" id="IPR051466">
    <property type="entry name" value="D-amino_acid_metab_enzyme"/>
</dbReference>
<protein>
    <submittedName>
        <fullName evidence="3">Alanine racemase</fullName>
    </submittedName>
</protein>
<evidence type="ECO:0000259" key="2">
    <source>
        <dbReference type="Pfam" id="PF01168"/>
    </source>
</evidence>
<dbReference type="GO" id="GO:0036088">
    <property type="term" value="P:D-serine catabolic process"/>
    <property type="evidence" value="ECO:0007669"/>
    <property type="project" value="TreeGrafter"/>
</dbReference>
<name>A0A1Y0HRJ9_CELCE</name>
<organism evidence="3 4">
    <name type="scientific">Cellulosimicrobium cellulans</name>
    <name type="common">Arthrobacter luteus</name>
    <dbReference type="NCBI Taxonomy" id="1710"/>
    <lineage>
        <taxon>Bacteria</taxon>
        <taxon>Bacillati</taxon>
        <taxon>Actinomycetota</taxon>
        <taxon>Actinomycetes</taxon>
        <taxon>Micrococcales</taxon>
        <taxon>Promicromonosporaceae</taxon>
        <taxon>Cellulosimicrobium</taxon>
    </lineage>
</organism>
<evidence type="ECO:0000313" key="4">
    <source>
        <dbReference type="Proteomes" id="UP000196228"/>
    </source>
</evidence>
<dbReference type="PANTHER" id="PTHR28004:SF2">
    <property type="entry name" value="D-SERINE DEHYDRATASE"/>
    <property type="match status" value="1"/>
</dbReference>
<evidence type="ECO:0000313" key="3">
    <source>
        <dbReference type="EMBL" id="ARU50772.1"/>
    </source>
</evidence>
<evidence type="ECO:0000256" key="1">
    <source>
        <dbReference type="SAM" id="MobiDB-lite"/>
    </source>
</evidence>
<feature type="region of interest" description="Disordered" evidence="1">
    <location>
        <begin position="1"/>
        <end position="27"/>
    </location>
</feature>
<dbReference type="SUPFAM" id="SSF51419">
    <property type="entry name" value="PLP-binding barrel"/>
    <property type="match status" value="1"/>
</dbReference>
<dbReference type="Proteomes" id="UP000196228">
    <property type="component" value="Chromosome"/>
</dbReference>
<dbReference type="RefSeq" id="WP_087469836.1">
    <property type="nucleotide sequence ID" value="NZ_CP021383.1"/>
</dbReference>
<dbReference type="EMBL" id="CP021383">
    <property type="protein sequence ID" value="ARU50772.1"/>
    <property type="molecule type" value="Genomic_DNA"/>
</dbReference>
<sequence>MTTDAAPGPDAGTRTGTADPAGDERGATPSLLARLTRATADLDGPLAVVDLDRFDANADELLARAGGVPVRVASKSVRVRSLVTRAAERGFQGVMSFSVREALWLVDAGVRDVLVGYPSVDRGALAALARHEAGRREITLMVDDPAHLELVRHALAEAGTGDAPPVRVCLDVDASLRVGLGLVTVHLGTRRSPLHDPPDVASLAARVVSTPGLALRGLMFYEAQVAGMPDSSLAVRAVKRLSVLELGERRGEVVAAVRDVVGRDLELVNSGGTGSLETSSADGVVTEVTAGSGLYVPGLFDEYRSFRPRPSAFFGVDVVRVPAPGWATAFGGGYVASGPASRSRLPRVTTPGWSLTGREGAGEVQTPLHRNRGAVGAPDLGVGDRVWFRHGKAGEAMERFDRVHLVRGDEVVDVVPTYRGEGKSFG</sequence>
<feature type="region of interest" description="Disordered" evidence="1">
    <location>
        <begin position="341"/>
        <end position="363"/>
    </location>
</feature>
<dbReference type="InterPro" id="IPR029066">
    <property type="entry name" value="PLP-binding_barrel"/>
</dbReference>
<dbReference type="OrthoDB" id="2445260at2"/>
<dbReference type="Pfam" id="PF01168">
    <property type="entry name" value="Ala_racemase_N"/>
    <property type="match status" value="1"/>
</dbReference>